<dbReference type="NCBIfam" id="TIGR02492">
    <property type="entry name" value="flgK_ends"/>
    <property type="match status" value="1"/>
</dbReference>
<feature type="domain" description="Flagellar hook-associated protein 1 D2-like" evidence="9">
    <location>
        <begin position="335"/>
        <end position="424"/>
    </location>
</feature>
<keyword evidence="6" id="KW-0975">Bacterial flagellum</keyword>
<evidence type="ECO:0000256" key="6">
    <source>
        <dbReference type="ARBA" id="ARBA00023143"/>
    </source>
</evidence>
<sequence length="649" mass="70037">MVGIFGIATSGLNAFQRALDVVGTNITNVKNPNYTRQTVLFGQLPSQRFAGSYIGSGVVITDIQRHADRFANQQVRDTLAAKTQYEVFYEQAAQIDKLLSQDGTNITANLQNFFNALSQLNDAPDSNAARDVALKQSQTLVEQFRTMQQRIDEYQRNNSTQLREAVDQINVYAKTIADINQKLTVNRNSPDLLDQRDGVLKELAKITDVTIVERVDGAIDVAIGTGEMLVIGTDARRLLVNSSGSNQLNAQILLDNGAGVIDITRNMQSGMIAGLLGFEDDIMVQASQVLGQMAMGLASAFNAQHRLGMDLNNQLGQNFFNDFNTLSAQLARSVANTNNAGTGVLSVEISDISQVKISDYQLYVTDTGTNEVRVIRRSDGQATTLNWTSSPPAPPAGSVTIDGMTITVDNIANLTNNDSYTLTPTRGAARDLTLNLTDARQLAFASPVRTQSALTNTGNGAIRLGNVLNTTDVNKDFRIEFISPTQYNVVNVTDSVTSGPFTFTPGTDNTVMIPNALTPSYSVVLSGVPATGDQFTASYNTGGIADNGNGLKLTAIQQDQLFEGGTQNLFDRYSSLIGSVGGRTNQAKLNSESADMLFNQAVDLRDSKSGVNLDEEAANLLQLQQAYQAAGQLLSVAKQMMDILFAVMR</sequence>
<evidence type="ECO:0000256" key="1">
    <source>
        <dbReference type="ARBA" id="ARBA00004365"/>
    </source>
</evidence>
<feature type="coiled-coil region" evidence="7">
    <location>
        <begin position="137"/>
        <end position="164"/>
    </location>
</feature>
<comment type="subcellular location">
    <subcellularLocation>
        <location evidence="1">Bacterial flagellum</location>
    </subcellularLocation>
    <subcellularLocation>
        <location evidence="2">Secreted</location>
    </subcellularLocation>
</comment>
<dbReference type="InterPro" id="IPR049119">
    <property type="entry name" value="FlgK_D2-like"/>
</dbReference>
<dbReference type="GO" id="GO:0009424">
    <property type="term" value="C:bacterial-type flagellum hook"/>
    <property type="evidence" value="ECO:0007669"/>
    <property type="project" value="InterPro"/>
</dbReference>
<dbReference type="SUPFAM" id="SSF64518">
    <property type="entry name" value="Phase 1 flagellin"/>
    <property type="match status" value="2"/>
</dbReference>
<dbReference type="EMBL" id="LNYA01000034">
    <property type="protein sequence ID" value="KTC94187.1"/>
    <property type="molecule type" value="Genomic_DNA"/>
</dbReference>
<accession>A0A0W0TF31</accession>
<dbReference type="Pfam" id="PF21158">
    <property type="entry name" value="flgK_1st_1"/>
    <property type="match status" value="1"/>
</dbReference>
<keyword evidence="11" id="KW-0969">Cilium</keyword>
<dbReference type="Pfam" id="PF06429">
    <property type="entry name" value="Flg_bbr_C"/>
    <property type="match status" value="1"/>
</dbReference>
<comment type="similarity">
    <text evidence="3">Belongs to the flagella basal body rod proteins family.</text>
</comment>
<evidence type="ECO:0000256" key="4">
    <source>
        <dbReference type="ARBA" id="ARBA00016244"/>
    </source>
</evidence>
<evidence type="ECO:0000313" key="12">
    <source>
        <dbReference type="Proteomes" id="UP000054773"/>
    </source>
</evidence>
<dbReference type="InterPro" id="IPR010930">
    <property type="entry name" value="Flg_bb/hook_C_dom"/>
</dbReference>
<name>A0A0W0TF31_LEGER</name>
<organism evidence="11 12">
    <name type="scientific">Legionella erythra</name>
    <dbReference type="NCBI Taxonomy" id="448"/>
    <lineage>
        <taxon>Bacteria</taxon>
        <taxon>Pseudomonadati</taxon>
        <taxon>Pseudomonadota</taxon>
        <taxon>Gammaproteobacteria</taxon>
        <taxon>Legionellales</taxon>
        <taxon>Legionellaceae</taxon>
        <taxon>Legionella</taxon>
    </lineage>
</organism>
<evidence type="ECO:0000259" key="8">
    <source>
        <dbReference type="Pfam" id="PF06429"/>
    </source>
</evidence>
<protein>
    <recommendedName>
        <fullName evidence="4">Flagellar hook-associated protein 1</fullName>
    </recommendedName>
</protein>
<dbReference type="AlphaFoldDB" id="A0A0W0TF31"/>
<dbReference type="Proteomes" id="UP000054773">
    <property type="component" value="Unassembled WGS sequence"/>
</dbReference>
<evidence type="ECO:0000256" key="7">
    <source>
        <dbReference type="SAM" id="Coils"/>
    </source>
</evidence>
<gene>
    <name evidence="11" type="primary">flgK</name>
    <name evidence="11" type="ORF">Lery_2354</name>
</gene>
<dbReference type="InterPro" id="IPR002371">
    <property type="entry name" value="FlgK"/>
</dbReference>
<evidence type="ECO:0000313" key="11">
    <source>
        <dbReference type="EMBL" id="KTC94187.1"/>
    </source>
</evidence>
<keyword evidence="11" id="KW-0966">Cell projection</keyword>
<evidence type="ECO:0000259" key="10">
    <source>
        <dbReference type="Pfam" id="PF22638"/>
    </source>
</evidence>
<feature type="domain" description="Flagellar basal-body/hook protein C-terminal" evidence="8">
    <location>
        <begin position="608"/>
        <end position="643"/>
    </location>
</feature>
<dbReference type="InterPro" id="IPR053927">
    <property type="entry name" value="FlgK_helical"/>
</dbReference>
<comment type="caution">
    <text evidence="11">The sequence shown here is derived from an EMBL/GenBank/DDBJ whole genome shotgun (WGS) entry which is preliminary data.</text>
</comment>
<dbReference type="PATRIC" id="fig|448.7.peg.2473"/>
<evidence type="ECO:0000259" key="9">
    <source>
        <dbReference type="Pfam" id="PF21158"/>
    </source>
</evidence>
<evidence type="ECO:0000256" key="2">
    <source>
        <dbReference type="ARBA" id="ARBA00004613"/>
    </source>
</evidence>
<dbReference type="PRINTS" id="PR01005">
    <property type="entry name" value="FLGHOOKAP1"/>
</dbReference>
<feature type="domain" description="Flagellar hook-associated protein FlgK helical" evidence="10">
    <location>
        <begin position="93"/>
        <end position="320"/>
    </location>
</feature>
<reference evidence="11 12" key="1">
    <citation type="submission" date="2015-11" db="EMBL/GenBank/DDBJ databases">
        <title>Genomic analysis of 38 Legionella species identifies large and diverse effector repertoires.</title>
        <authorList>
            <person name="Burstein D."/>
            <person name="Amaro F."/>
            <person name="Zusman T."/>
            <person name="Lifshitz Z."/>
            <person name="Cohen O."/>
            <person name="Gilbert J.A."/>
            <person name="Pupko T."/>
            <person name="Shuman H.A."/>
            <person name="Segal G."/>
        </authorList>
    </citation>
    <scope>NUCLEOTIDE SEQUENCE [LARGE SCALE GENOMIC DNA]</scope>
    <source>
        <strain evidence="11 12">SE-32A-C8</strain>
    </source>
</reference>
<proteinExistence type="inferred from homology"/>
<evidence type="ECO:0000256" key="3">
    <source>
        <dbReference type="ARBA" id="ARBA00009677"/>
    </source>
</evidence>
<dbReference type="STRING" id="448.Lery_2354"/>
<dbReference type="Pfam" id="PF22638">
    <property type="entry name" value="FlgK_D1"/>
    <property type="match status" value="1"/>
</dbReference>
<dbReference type="PANTHER" id="PTHR30033">
    <property type="entry name" value="FLAGELLAR HOOK-ASSOCIATED PROTEIN 1"/>
    <property type="match status" value="1"/>
</dbReference>
<keyword evidence="12" id="KW-1185">Reference proteome</keyword>
<keyword evidence="7" id="KW-0175">Coiled coil</keyword>
<keyword evidence="5" id="KW-0964">Secreted</keyword>
<evidence type="ECO:0000256" key="5">
    <source>
        <dbReference type="ARBA" id="ARBA00022525"/>
    </source>
</evidence>
<dbReference type="PANTHER" id="PTHR30033:SF1">
    <property type="entry name" value="FLAGELLAR HOOK-ASSOCIATED PROTEIN 1"/>
    <property type="match status" value="1"/>
</dbReference>
<dbReference type="GO" id="GO:0005198">
    <property type="term" value="F:structural molecule activity"/>
    <property type="evidence" value="ECO:0007669"/>
    <property type="project" value="InterPro"/>
</dbReference>
<keyword evidence="11" id="KW-0282">Flagellum</keyword>
<dbReference type="RefSeq" id="WP_058527963.1">
    <property type="nucleotide sequence ID" value="NZ_LNYA01000034.1"/>
</dbReference>
<dbReference type="GO" id="GO:0044780">
    <property type="term" value="P:bacterial-type flagellum assembly"/>
    <property type="evidence" value="ECO:0007669"/>
    <property type="project" value="InterPro"/>
</dbReference>
<dbReference type="GO" id="GO:0005576">
    <property type="term" value="C:extracellular region"/>
    <property type="evidence" value="ECO:0007669"/>
    <property type="project" value="UniProtKB-SubCell"/>
</dbReference>